<dbReference type="FunCoup" id="A0A1Y2GXF7">
    <property type="interactions" value="39"/>
</dbReference>
<evidence type="ECO:0000256" key="5">
    <source>
        <dbReference type="ARBA" id="ARBA00022692"/>
    </source>
</evidence>
<feature type="transmembrane region" description="Helical" evidence="10">
    <location>
        <begin position="367"/>
        <end position="393"/>
    </location>
</feature>
<dbReference type="PANTHER" id="PTHR31503:SF22">
    <property type="entry name" value="VACUOLAR CALCIUM ION TRANSPORTER"/>
    <property type="match status" value="1"/>
</dbReference>
<dbReference type="EMBL" id="MCFF01000005">
    <property type="protein sequence ID" value="ORZ26979.1"/>
    <property type="molecule type" value="Genomic_DNA"/>
</dbReference>
<dbReference type="FunFam" id="1.20.1420.30:FF:000011">
    <property type="entry name" value="Vacuolar calcium ion transporter"/>
    <property type="match status" value="1"/>
</dbReference>
<dbReference type="GO" id="GO:0000329">
    <property type="term" value="C:fungal-type vacuole membrane"/>
    <property type="evidence" value="ECO:0007669"/>
    <property type="project" value="TreeGrafter"/>
</dbReference>
<keyword evidence="4 10" id="KW-0109">Calcium transport</keyword>
<comment type="caution">
    <text evidence="13">The sequence shown here is derived from an EMBL/GenBank/DDBJ whole genome shotgun (WGS) entry which is preliminary data.</text>
</comment>
<evidence type="ECO:0000256" key="1">
    <source>
        <dbReference type="ARBA" id="ARBA00004127"/>
    </source>
</evidence>
<keyword evidence="8 10" id="KW-0406">Ion transport</keyword>
<dbReference type="NCBIfam" id="TIGR00378">
    <property type="entry name" value="cax"/>
    <property type="match status" value="1"/>
</dbReference>
<dbReference type="AlphaFoldDB" id="A0A1Y2GXF7"/>
<dbReference type="STRING" id="64571.A0A1Y2GXF7"/>
<dbReference type="GO" id="GO:0015369">
    <property type="term" value="F:calcium:proton antiporter activity"/>
    <property type="evidence" value="ECO:0007669"/>
    <property type="project" value="UniProtKB-UniRule"/>
</dbReference>
<feature type="transmembrane region" description="Helical" evidence="10">
    <location>
        <begin position="433"/>
        <end position="454"/>
    </location>
</feature>
<dbReference type="NCBIfam" id="TIGR00846">
    <property type="entry name" value="caca2"/>
    <property type="match status" value="1"/>
</dbReference>
<evidence type="ECO:0000256" key="8">
    <source>
        <dbReference type="ARBA" id="ARBA00023065"/>
    </source>
</evidence>
<feature type="region of interest" description="Disordered" evidence="11">
    <location>
        <begin position="1"/>
        <end position="40"/>
    </location>
</feature>
<dbReference type="GeneID" id="33571600"/>
<evidence type="ECO:0000256" key="9">
    <source>
        <dbReference type="ARBA" id="ARBA00023136"/>
    </source>
</evidence>
<keyword evidence="9 10" id="KW-0472">Membrane</keyword>
<evidence type="ECO:0000256" key="6">
    <source>
        <dbReference type="ARBA" id="ARBA00022837"/>
    </source>
</evidence>
<keyword evidence="10" id="KW-0050">Antiport</keyword>
<dbReference type="GO" id="GO:0006874">
    <property type="term" value="P:intracellular calcium ion homeostasis"/>
    <property type="evidence" value="ECO:0007669"/>
    <property type="project" value="TreeGrafter"/>
</dbReference>
<feature type="transmembrane region" description="Helical" evidence="10">
    <location>
        <begin position="299"/>
        <end position="318"/>
    </location>
</feature>
<proteinExistence type="inferred from homology"/>
<name>A0A1Y2GXF7_9FUNG</name>
<dbReference type="InterPro" id="IPR004798">
    <property type="entry name" value="CAX-like"/>
</dbReference>
<protein>
    <recommendedName>
        <fullName evidence="10">Vacuolar calcium ion transporter</fullName>
    </recommendedName>
</protein>
<keyword evidence="6 10" id="KW-0106">Calcium</keyword>
<accession>A0A1Y2GXF7</accession>
<feature type="transmembrane region" description="Helical" evidence="10">
    <location>
        <begin position="158"/>
        <end position="180"/>
    </location>
</feature>
<evidence type="ECO:0000256" key="11">
    <source>
        <dbReference type="SAM" id="MobiDB-lite"/>
    </source>
</evidence>
<dbReference type="OrthoDB" id="1699231at2759"/>
<keyword evidence="7 10" id="KW-1133">Transmembrane helix</keyword>
<dbReference type="InterPro" id="IPR004713">
    <property type="entry name" value="CaH_exchang"/>
</dbReference>
<feature type="transmembrane region" description="Helical" evidence="10">
    <location>
        <begin position="261"/>
        <end position="279"/>
    </location>
</feature>
<evidence type="ECO:0000313" key="14">
    <source>
        <dbReference type="Proteomes" id="UP000193648"/>
    </source>
</evidence>
<feature type="transmembrane region" description="Helical" evidence="10">
    <location>
        <begin position="99"/>
        <end position="120"/>
    </location>
</feature>
<dbReference type="InterPro" id="IPR004837">
    <property type="entry name" value="NaCa_Exmemb"/>
</dbReference>
<dbReference type="RefSeq" id="XP_021884726.1">
    <property type="nucleotide sequence ID" value="XM_022029757.1"/>
</dbReference>
<evidence type="ECO:0000313" key="13">
    <source>
        <dbReference type="EMBL" id="ORZ26979.1"/>
    </source>
</evidence>
<dbReference type="PANTHER" id="PTHR31503">
    <property type="entry name" value="VACUOLAR CALCIUM ION TRANSPORTER"/>
    <property type="match status" value="1"/>
</dbReference>
<gene>
    <name evidence="13" type="ORF">BCR41DRAFT_419404</name>
</gene>
<keyword evidence="5 10" id="KW-0812">Transmembrane</keyword>
<comment type="similarity">
    <text evidence="2 10">Belongs to the Ca(2+):cation antiporter (CaCA) (TC 2.A.19) family.</text>
</comment>
<keyword evidence="3 10" id="KW-0813">Transport</keyword>
<evidence type="ECO:0000256" key="2">
    <source>
        <dbReference type="ARBA" id="ARBA00008170"/>
    </source>
</evidence>
<feature type="transmembrane region" description="Helical" evidence="10">
    <location>
        <begin position="400"/>
        <end position="421"/>
    </location>
</feature>
<keyword evidence="10" id="KW-0926">Vacuole</keyword>
<organism evidence="13 14">
    <name type="scientific">Lobosporangium transversale</name>
    <dbReference type="NCBI Taxonomy" id="64571"/>
    <lineage>
        <taxon>Eukaryota</taxon>
        <taxon>Fungi</taxon>
        <taxon>Fungi incertae sedis</taxon>
        <taxon>Mucoromycota</taxon>
        <taxon>Mortierellomycotina</taxon>
        <taxon>Mortierellomycetes</taxon>
        <taxon>Mortierellales</taxon>
        <taxon>Mortierellaceae</taxon>
        <taxon>Lobosporangium</taxon>
    </lineage>
</organism>
<comment type="subcellular location">
    <subcellularLocation>
        <location evidence="1">Endomembrane system</location>
        <topology evidence="1">Multi-pass membrane protein</topology>
    </subcellularLocation>
    <subcellularLocation>
        <location evidence="10">Vacuole membrane</location>
    </subcellularLocation>
</comment>
<dbReference type="Pfam" id="PF01699">
    <property type="entry name" value="Na_Ca_ex"/>
    <property type="match status" value="2"/>
</dbReference>
<dbReference type="Proteomes" id="UP000193648">
    <property type="component" value="Unassembled WGS sequence"/>
</dbReference>
<evidence type="ECO:0000259" key="12">
    <source>
        <dbReference type="Pfam" id="PF01699"/>
    </source>
</evidence>
<reference evidence="13 14" key="1">
    <citation type="submission" date="2016-07" db="EMBL/GenBank/DDBJ databases">
        <title>Pervasive Adenine N6-methylation of Active Genes in Fungi.</title>
        <authorList>
            <consortium name="DOE Joint Genome Institute"/>
            <person name="Mondo S.J."/>
            <person name="Dannebaum R.O."/>
            <person name="Kuo R.C."/>
            <person name="Labutti K."/>
            <person name="Haridas S."/>
            <person name="Kuo A."/>
            <person name="Salamov A."/>
            <person name="Ahrendt S.R."/>
            <person name="Lipzen A."/>
            <person name="Sullivan W."/>
            <person name="Andreopoulos W.B."/>
            <person name="Clum A."/>
            <person name="Lindquist E."/>
            <person name="Daum C."/>
            <person name="Ramamoorthy G.K."/>
            <person name="Gryganskyi A."/>
            <person name="Culley D."/>
            <person name="Magnuson J.K."/>
            <person name="James T.Y."/>
            <person name="O'Malley M.A."/>
            <person name="Stajich J.E."/>
            <person name="Spatafora J.W."/>
            <person name="Visel A."/>
            <person name="Grigoriev I.V."/>
        </authorList>
    </citation>
    <scope>NUCLEOTIDE SEQUENCE [LARGE SCALE GENOMIC DNA]</scope>
    <source>
        <strain evidence="13 14">NRRL 3116</strain>
    </source>
</reference>
<feature type="transmembrane region" description="Helical" evidence="10">
    <location>
        <begin position="231"/>
        <end position="249"/>
    </location>
</feature>
<comment type="function">
    <text evidence="10">Has a role in promoting intracellular calcium ion sequestration via the exchange of calcium ions for hydrogen ions across the vacuolar membrane. Involved also in manganese ion homeostasis via its uptake into the vacuole.</text>
</comment>
<dbReference type="Gene3D" id="1.20.1420.30">
    <property type="entry name" value="NCX, central ion-binding region"/>
    <property type="match status" value="2"/>
</dbReference>
<evidence type="ECO:0000256" key="7">
    <source>
        <dbReference type="ARBA" id="ARBA00022989"/>
    </source>
</evidence>
<feature type="domain" description="Sodium/calcium exchanger membrane region" evidence="12">
    <location>
        <begin position="305"/>
        <end position="446"/>
    </location>
</feature>
<evidence type="ECO:0000256" key="3">
    <source>
        <dbReference type="ARBA" id="ARBA00022448"/>
    </source>
</evidence>
<sequence length="461" mass="50093">MSQHDSITTTELDRINQSSNQSTHLSPYNTTSRPSSFQDNNAINSAEGAGSFSINSEKKVTLRSERSLRRTLPPNNDPILDSVHGGRPQPLSVLGCLKAVLFATKLNVLLVFVPLGIIAAKLHWSKVAIFILNFIAIIPLAKLLTYTTEETALRLGEIPGAILNGFFANAVELIIAIIALKENEIDVVQAAVLGSVLSNLLLVLGLCFVFGGYKYASQTFNQTAAQTSASLLSLSCLSLLIPAAFHATATEIDQTSNIRNLSYGTSIVLLAVYVLYLVFQLKTHNHLYSVTCEEEEEPILPLWLSVMLLIVITVLVVVCADYMMGSMDGLTAHLSPTFIGLILLPIVSNAAEHYTAISVAMKNKMDLAIGVAVGSSMQVALFITPLLVILGWIIDRPMTLFFNTFETCVLFVSVLIVNYLIQDGESNWLEGAMLLSTYLIVAVAVYFYPAAAIATPQTPHR</sequence>
<feature type="domain" description="Sodium/calcium exchanger membrane region" evidence="12">
    <location>
        <begin position="127"/>
        <end position="281"/>
    </location>
</feature>
<keyword evidence="14" id="KW-1185">Reference proteome</keyword>
<dbReference type="GO" id="GO:0012505">
    <property type="term" value="C:endomembrane system"/>
    <property type="evidence" value="ECO:0007669"/>
    <property type="project" value="UniProtKB-SubCell"/>
</dbReference>
<feature type="transmembrane region" description="Helical" evidence="10">
    <location>
        <begin position="187"/>
        <end position="211"/>
    </location>
</feature>
<feature type="transmembrane region" description="Helical" evidence="10">
    <location>
        <begin position="127"/>
        <end position="146"/>
    </location>
</feature>
<feature type="transmembrane region" description="Helical" evidence="10">
    <location>
        <begin position="330"/>
        <end position="347"/>
    </location>
</feature>
<dbReference type="InterPro" id="IPR044880">
    <property type="entry name" value="NCX_ion-bd_dom_sf"/>
</dbReference>
<dbReference type="InParanoid" id="A0A1Y2GXF7"/>
<evidence type="ECO:0000256" key="10">
    <source>
        <dbReference type="RuleBase" id="RU365028"/>
    </source>
</evidence>
<evidence type="ECO:0000256" key="4">
    <source>
        <dbReference type="ARBA" id="ARBA00022568"/>
    </source>
</evidence>